<evidence type="ECO:0000313" key="8">
    <source>
        <dbReference type="Proteomes" id="UP000604273"/>
    </source>
</evidence>
<reference evidence="7" key="2">
    <citation type="submission" date="2020-05" db="EMBL/GenBank/DDBJ databases">
        <authorList>
            <person name="Kim H.-S."/>
            <person name="Proctor R.H."/>
            <person name="Brown D.W."/>
        </authorList>
    </citation>
    <scope>NUCLEOTIDE SEQUENCE</scope>
    <source>
        <strain evidence="7">NRRL 45417</strain>
    </source>
</reference>
<feature type="repeat" description="ANK" evidence="3">
    <location>
        <begin position="1209"/>
        <end position="1241"/>
    </location>
</feature>
<sequence>MGLFILPRLIILATLFACVWADGLDDFTNNLFSDLGPILALFGERVTMQFMSQAMNWVDCIVLAMAPLGIITILVSAIRVGGPQWLKAAIGRARENLAAAEIELMSSTSDEICELFNGKGLIRCQGTAPIWEYICVIPKSDKPRKEMPLRFMTLEVALLNCLLTRKPEPEKVHPLDSDRGLNHQSTTADAAVESVLTPNAENATSGVWSASKHWLTCGILRQRCKNNPGNEEGRNVSMEASIDSQIETTEECITVIREITNIAPNISINLESTNLQKTNSEKTVGRTWINHVAVLGGLLQGGVLAFFAVMSYDARIQPDFQKDDKPAAAYGFPLAAGGTVLLVAGMFICGFVVENSTNEVFYKAKEDHHIRMYWIQQSQTVSDQVFESYAVFPKEDLHLSRIVKSTRHPDLSKAFEDGKGLTGLQLKTMIGVFIGLLGFIIQFTGLRAMNSAASLAQLGAVVIMTGCRALARPGFSMTFEKRKLFAGFELDWLAWKLVMAKENAPSSQGNGQSEPEGHPNVVEPPKPDKSIPGCWAVLRGEYAKYQALESLLKERKATKAHEVLVSRRELCKLAKFQGQTSKEAINLAIVIEEALGIIFPDGPQSTSGESFNSNALHNEDGEGFRWLMNVTVDSSALSNRSDQEAVNQVWFDLNYRDSSWHVLADSLDAALSLWVYTIRQREIQQSDKATEEKTKSVVEDNDEWLRRKVPQPCLRLMDPGKELKEQLLQDLEWWVPQSTEHLLEIEEAIDLSNGQAEPTYPKRFDATRVVGCRPSSASSTEAPQGGRKETILAIESRDPLERLYAKDLLFSFMCSAAKTAAEIPGTGIAGGVELRTAAAIDQATKVLWHKDLEKLAESFQSSGFGTYQESLISIIAPLSMAGILPFPHALLESKRDEVAEEWKLENDYDAASIYDELMTKIQRYASGNSGFYESILALLLEVQNDALCQVDQLMKPRKPIYRLMPEFEDRIKDSIEDSVEKWPVKPEFFCEFKRLFKKSGRVLSTDVSISTCNDRSGSDSHASHHGFDNNEFPAFFNINISHIRALEEGSLNKGDAHKRDFCGRSPLHYATMNDKNCKNLMDYFLKNPKDVDVNIKDHCGHTPLHYACALGAIGKAEILLYYQAKLDNQAIDGMYPMHLAARNGHVEVIKVILKTDARRRLESPQWRSTEKCHRLTDYNGYLPIHWGAITGNDAIIGPLKEDINKVSADIDTPLHLAVLHGKLDVVNALLELSAETEKQNNDGETALLLALYLGHLDIAEQLIKHDAEPNYVGRFGETPLHALFIRRYTKSDENLPEQNMRLIAEALVKKGAKLEAKNNDGHTPVDLARKLNLASIAQYFSGEQKNAARTR</sequence>
<keyword evidence="5" id="KW-1133">Transmembrane helix</keyword>
<keyword evidence="6" id="KW-0732">Signal</keyword>
<evidence type="ECO:0000256" key="3">
    <source>
        <dbReference type="PROSITE-ProRule" id="PRU00023"/>
    </source>
</evidence>
<reference evidence="7" key="1">
    <citation type="journal article" date="2020" name="BMC Genomics">
        <title>Correction to: Identification and distribution of gene clusters required for synthesis of sphingolipid metabolism inhibitors in diverse species of the filamentous fungus Fusarium.</title>
        <authorList>
            <person name="Kim H.S."/>
            <person name="Lohmar J.M."/>
            <person name="Busman M."/>
            <person name="Brown D.W."/>
            <person name="Naumann T.A."/>
            <person name="Divon H.H."/>
            <person name="Lysoe E."/>
            <person name="Uhlig S."/>
            <person name="Proctor R.H."/>
        </authorList>
    </citation>
    <scope>NUCLEOTIDE SEQUENCE</scope>
    <source>
        <strain evidence="7">NRRL 45417</strain>
    </source>
</reference>
<keyword evidence="2 3" id="KW-0040">ANK repeat</keyword>
<feature type="compositionally biased region" description="Polar residues" evidence="4">
    <location>
        <begin position="504"/>
        <end position="513"/>
    </location>
</feature>
<dbReference type="PROSITE" id="PS50088">
    <property type="entry name" value="ANK_REPEAT"/>
    <property type="match status" value="3"/>
</dbReference>
<feature type="chain" id="PRO_5034446913" description="Ankyrin repeat protein" evidence="6">
    <location>
        <begin position="22"/>
        <end position="1351"/>
    </location>
</feature>
<evidence type="ECO:0008006" key="9">
    <source>
        <dbReference type="Google" id="ProtNLM"/>
    </source>
</evidence>
<dbReference type="PANTHER" id="PTHR24171">
    <property type="entry name" value="ANKYRIN REPEAT DOMAIN-CONTAINING PROTEIN 39-RELATED"/>
    <property type="match status" value="1"/>
</dbReference>
<keyword evidence="5" id="KW-0472">Membrane</keyword>
<evidence type="ECO:0000256" key="4">
    <source>
        <dbReference type="SAM" id="MobiDB-lite"/>
    </source>
</evidence>
<comment type="caution">
    <text evidence="7">The sequence shown here is derived from an EMBL/GenBank/DDBJ whole genome shotgun (WGS) entry which is preliminary data.</text>
</comment>
<dbReference type="InterPro" id="IPR036770">
    <property type="entry name" value="Ankyrin_rpt-contain_sf"/>
</dbReference>
<dbReference type="InterPro" id="IPR002110">
    <property type="entry name" value="Ankyrin_rpt"/>
</dbReference>
<evidence type="ECO:0000256" key="6">
    <source>
        <dbReference type="SAM" id="SignalP"/>
    </source>
</evidence>
<keyword evidence="8" id="KW-1185">Reference proteome</keyword>
<feature type="transmembrane region" description="Helical" evidence="5">
    <location>
        <begin position="288"/>
        <end position="310"/>
    </location>
</feature>
<dbReference type="PROSITE" id="PS50297">
    <property type="entry name" value="ANK_REP_REGION"/>
    <property type="match status" value="3"/>
</dbReference>
<protein>
    <recommendedName>
        <fullName evidence="9">Ankyrin repeat protein</fullName>
    </recommendedName>
</protein>
<feature type="transmembrane region" description="Helical" evidence="5">
    <location>
        <begin position="428"/>
        <end position="446"/>
    </location>
</feature>
<evidence type="ECO:0000256" key="1">
    <source>
        <dbReference type="ARBA" id="ARBA00022737"/>
    </source>
</evidence>
<feature type="region of interest" description="Disordered" evidence="4">
    <location>
        <begin position="504"/>
        <end position="527"/>
    </location>
</feature>
<dbReference type="EMBL" id="JABFAI010000243">
    <property type="protein sequence ID" value="KAF4949263.1"/>
    <property type="molecule type" value="Genomic_DNA"/>
</dbReference>
<gene>
    <name evidence="7" type="ORF">FGADI_9034</name>
</gene>
<feature type="signal peptide" evidence="6">
    <location>
        <begin position="1"/>
        <end position="21"/>
    </location>
</feature>
<dbReference type="Proteomes" id="UP000604273">
    <property type="component" value="Unassembled WGS sequence"/>
</dbReference>
<dbReference type="GO" id="GO:0085020">
    <property type="term" value="P:protein K6-linked ubiquitination"/>
    <property type="evidence" value="ECO:0007669"/>
    <property type="project" value="TreeGrafter"/>
</dbReference>
<feature type="transmembrane region" description="Helical" evidence="5">
    <location>
        <begin position="330"/>
        <end position="353"/>
    </location>
</feature>
<dbReference type="PANTHER" id="PTHR24171:SF8">
    <property type="entry name" value="BRCA1-ASSOCIATED RING DOMAIN PROTEIN 1"/>
    <property type="match status" value="1"/>
</dbReference>
<keyword evidence="1" id="KW-0677">Repeat</keyword>
<accession>A0A8H4WSL2</accession>
<proteinExistence type="predicted"/>
<evidence type="ECO:0000313" key="7">
    <source>
        <dbReference type="EMBL" id="KAF4949263.1"/>
    </source>
</evidence>
<evidence type="ECO:0000256" key="2">
    <source>
        <dbReference type="ARBA" id="ARBA00023043"/>
    </source>
</evidence>
<dbReference type="Pfam" id="PF12796">
    <property type="entry name" value="Ank_2"/>
    <property type="match status" value="2"/>
</dbReference>
<dbReference type="SUPFAM" id="SSF48403">
    <property type="entry name" value="Ankyrin repeat"/>
    <property type="match status" value="1"/>
</dbReference>
<feature type="repeat" description="ANK" evidence="3">
    <location>
        <begin position="1132"/>
        <end position="1164"/>
    </location>
</feature>
<dbReference type="SMART" id="SM00248">
    <property type="entry name" value="ANK"/>
    <property type="match status" value="7"/>
</dbReference>
<feature type="repeat" description="ANK" evidence="3">
    <location>
        <begin position="1242"/>
        <end position="1274"/>
    </location>
</feature>
<dbReference type="Gene3D" id="1.25.40.20">
    <property type="entry name" value="Ankyrin repeat-containing domain"/>
    <property type="match status" value="2"/>
</dbReference>
<name>A0A8H4WSL2_9HYPO</name>
<organism evidence="7 8">
    <name type="scientific">Fusarium gaditjirri</name>
    <dbReference type="NCBI Taxonomy" id="282569"/>
    <lineage>
        <taxon>Eukaryota</taxon>
        <taxon>Fungi</taxon>
        <taxon>Dikarya</taxon>
        <taxon>Ascomycota</taxon>
        <taxon>Pezizomycotina</taxon>
        <taxon>Sordariomycetes</taxon>
        <taxon>Hypocreomycetidae</taxon>
        <taxon>Hypocreales</taxon>
        <taxon>Nectriaceae</taxon>
        <taxon>Fusarium</taxon>
        <taxon>Fusarium nisikadoi species complex</taxon>
    </lineage>
</organism>
<feature type="transmembrane region" description="Helical" evidence="5">
    <location>
        <begin position="54"/>
        <end position="78"/>
    </location>
</feature>
<dbReference type="Pfam" id="PF13606">
    <property type="entry name" value="Ank_3"/>
    <property type="match status" value="1"/>
</dbReference>
<evidence type="ECO:0000256" key="5">
    <source>
        <dbReference type="SAM" id="Phobius"/>
    </source>
</evidence>
<keyword evidence="5" id="KW-0812">Transmembrane</keyword>
<dbReference type="OrthoDB" id="194358at2759"/>
<dbReference type="GO" id="GO:0004842">
    <property type="term" value="F:ubiquitin-protein transferase activity"/>
    <property type="evidence" value="ECO:0007669"/>
    <property type="project" value="TreeGrafter"/>
</dbReference>